<evidence type="ECO:0000313" key="4">
    <source>
        <dbReference type="EMBL" id="RVW91903.1"/>
    </source>
</evidence>
<feature type="compositionally biased region" description="Polar residues" evidence="1">
    <location>
        <begin position="316"/>
        <end position="326"/>
    </location>
</feature>
<proteinExistence type="predicted"/>
<keyword evidence="2" id="KW-0472">Membrane</keyword>
<evidence type="ECO:0000259" key="3">
    <source>
        <dbReference type="Pfam" id="PF13968"/>
    </source>
</evidence>
<dbReference type="PANTHER" id="PTHR31325">
    <property type="entry name" value="OS01G0798800 PROTEIN-RELATED"/>
    <property type="match status" value="1"/>
</dbReference>
<dbReference type="InterPro" id="IPR025315">
    <property type="entry name" value="DUF4220"/>
</dbReference>
<feature type="transmembrane region" description="Helical" evidence="2">
    <location>
        <begin position="393"/>
        <end position="413"/>
    </location>
</feature>
<comment type="caution">
    <text evidence="4">The sequence shown here is derived from an EMBL/GenBank/DDBJ whole genome shotgun (WGS) entry which is preliminary data.</text>
</comment>
<feature type="region of interest" description="Disordered" evidence="1">
    <location>
        <begin position="192"/>
        <end position="275"/>
    </location>
</feature>
<keyword evidence="2" id="KW-0812">Transmembrane</keyword>
<dbReference type="Pfam" id="PF13968">
    <property type="entry name" value="DUF4220"/>
    <property type="match status" value="1"/>
</dbReference>
<feature type="compositionally biased region" description="Pro residues" evidence="1">
    <location>
        <begin position="227"/>
        <end position="275"/>
    </location>
</feature>
<gene>
    <name evidence="4" type="ORF">CK203_030177</name>
</gene>
<name>A0A438I5C0_VITVI</name>
<sequence length="748" mass="84804">MMIMTRRIVQEILPIIVIGFLNDWLLRGLVLVSLLLQIELVLLGSRRKYTPGNLLRFIIWQAYTTKDAIVDIFIGLLFKCQGAGEDNSSQQNDMIKAFWLAFLLQHLGGPDTITAYSLEDNESWKRQFIQILLKFVWALSIFLRSWKGTPLNIISMPMFVTGLIKYGEKTWFLRAGSNDHFRKTMIRRRYRGLTDPAHRPTPTGSSGPTPNGSSGPTPNGPQGPHRTGPPGPPLPGAPGPLRPGAPGPPRSGAPGPPRPGAPGPPRPGAPGPPRPGCNGHCCDAFMAEYDGPESEISEVVYIPSPDPIPESSPNPRNKSNPVATPSQKANEFFPKFKRLFTDVVLEPTDLEPSKLFFKNISWTEAFEVIEIELGFMYDIFYTKRMVAYDEWGLVRRFICLFSAISTFMVFLTIDKHEYSNIDVIITWLLLVETIVQEIYSIILLCSSDWTMNWLIQSDKLQPQKLPIKFSEVWEFFGISQILEEFSEVWNFFCICPKLDECSSKNSNVVPKCLKILIFEQLMEKSTIALDIEAAKQLCARRGDWILEKMNCFSRLGWSTGGEFDQSILHWHLATDLCYYTDLNKKSSPAENSNRKASKLLSDYMVYLLVKHPIMLPDGIGQIRFQDSCAEATEIFKCVKDRIQACKKLLLQVNTEIPQLKVKGDRSKSVLSEACRLAKSLQSLETEEEWNCEKKWELMGHVWVEMLCYAACHCPRNHHAEKLRLGGELITHVWLLMAHFGITEHVCQD</sequence>
<dbReference type="AlphaFoldDB" id="A0A438I5C0"/>
<accession>A0A438I5C0</accession>
<reference evidence="4 5" key="1">
    <citation type="journal article" date="2018" name="PLoS Genet.">
        <title>Population sequencing reveals clonal diversity and ancestral inbreeding in the grapevine cultivar Chardonnay.</title>
        <authorList>
            <person name="Roach M.J."/>
            <person name="Johnson D.L."/>
            <person name="Bohlmann J."/>
            <person name="van Vuuren H.J."/>
            <person name="Jones S.J."/>
            <person name="Pretorius I.S."/>
            <person name="Schmidt S.A."/>
            <person name="Borneman A.R."/>
        </authorList>
    </citation>
    <scope>NUCLEOTIDE SEQUENCE [LARGE SCALE GENOMIC DNA]</scope>
    <source>
        <strain evidence="5">cv. Chardonnay</strain>
        <tissue evidence="4">Leaf</tissue>
    </source>
</reference>
<organism evidence="4 5">
    <name type="scientific">Vitis vinifera</name>
    <name type="common">Grape</name>
    <dbReference type="NCBI Taxonomy" id="29760"/>
    <lineage>
        <taxon>Eukaryota</taxon>
        <taxon>Viridiplantae</taxon>
        <taxon>Streptophyta</taxon>
        <taxon>Embryophyta</taxon>
        <taxon>Tracheophyta</taxon>
        <taxon>Spermatophyta</taxon>
        <taxon>Magnoliopsida</taxon>
        <taxon>eudicotyledons</taxon>
        <taxon>Gunneridae</taxon>
        <taxon>Pentapetalae</taxon>
        <taxon>rosids</taxon>
        <taxon>Vitales</taxon>
        <taxon>Vitaceae</taxon>
        <taxon>Viteae</taxon>
        <taxon>Vitis</taxon>
    </lineage>
</organism>
<evidence type="ECO:0000256" key="2">
    <source>
        <dbReference type="SAM" id="Phobius"/>
    </source>
</evidence>
<dbReference type="EMBL" id="QGNW01000141">
    <property type="protein sequence ID" value="RVW91903.1"/>
    <property type="molecule type" value="Genomic_DNA"/>
</dbReference>
<evidence type="ECO:0000256" key="1">
    <source>
        <dbReference type="SAM" id="MobiDB-lite"/>
    </source>
</evidence>
<protein>
    <recommendedName>
        <fullName evidence="3">DUF4220 domain-containing protein</fullName>
    </recommendedName>
</protein>
<dbReference type="Proteomes" id="UP000288805">
    <property type="component" value="Unassembled WGS sequence"/>
</dbReference>
<feature type="compositionally biased region" description="Low complexity" evidence="1">
    <location>
        <begin position="200"/>
        <end position="226"/>
    </location>
</feature>
<dbReference type="InterPro" id="IPR007658">
    <property type="entry name" value="DUF594"/>
</dbReference>
<feature type="region of interest" description="Disordered" evidence="1">
    <location>
        <begin position="302"/>
        <end position="326"/>
    </location>
</feature>
<feature type="transmembrane region" description="Helical" evidence="2">
    <location>
        <begin position="425"/>
        <end position="445"/>
    </location>
</feature>
<evidence type="ECO:0000313" key="5">
    <source>
        <dbReference type="Proteomes" id="UP000288805"/>
    </source>
</evidence>
<dbReference type="Pfam" id="PF04578">
    <property type="entry name" value="DUF594"/>
    <property type="match status" value="1"/>
</dbReference>
<keyword evidence="2" id="KW-1133">Transmembrane helix</keyword>
<feature type="domain" description="DUF4220" evidence="3">
    <location>
        <begin position="60"/>
        <end position="465"/>
    </location>
</feature>